<dbReference type="EnsemblPlants" id="OPUNC03G23010.1">
    <property type="protein sequence ID" value="OPUNC03G23010.1"/>
    <property type="gene ID" value="OPUNC03G23010"/>
</dbReference>
<name>A0A0E0KG16_ORYPU</name>
<evidence type="ECO:0000256" key="2">
    <source>
        <dbReference type="SAM" id="Phobius"/>
    </source>
</evidence>
<feature type="compositionally biased region" description="Basic and acidic residues" evidence="1">
    <location>
        <begin position="60"/>
        <end position="90"/>
    </location>
</feature>
<evidence type="ECO:0000313" key="4">
    <source>
        <dbReference type="Proteomes" id="UP000026962"/>
    </source>
</evidence>
<keyword evidence="2" id="KW-0472">Membrane</keyword>
<feature type="transmembrane region" description="Helical" evidence="2">
    <location>
        <begin position="26"/>
        <end position="45"/>
    </location>
</feature>
<sequence length="161" mass="18216">MEYISLSSTLSAQLHAVGSFVMSKKALFVFSNAIFLLLTLLLQLVDTVVSKTSKNNIDYCHDGRRDGEGSRRNVRTPDDEIPSREQKAHGDIAMPSPPEFCRLDEETKNVILESVVIEEPTCGTVAQELDKLGINELNKKFEEFIKSRRTKWEKEEVSLNL</sequence>
<dbReference type="AlphaFoldDB" id="A0A0E0KG16"/>
<keyword evidence="4" id="KW-1185">Reference proteome</keyword>
<proteinExistence type="predicted"/>
<keyword evidence="2" id="KW-0812">Transmembrane</keyword>
<accession>A0A0E0KG16</accession>
<evidence type="ECO:0008006" key="5">
    <source>
        <dbReference type="Google" id="ProtNLM"/>
    </source>
</evidence>
<organism evidence="3">
    <name type="scientific">Oryza punctata</name>
    <name type="common">Red rice</name>
    <dbReference type="NCBI Taxonomy" id="4537"/>
    <lineage>
        <taxon>Eukaryota</taxon>
        <taxon>Viridiplantae</taxon>
        <taxon>Streptophyta</taxon>
        <taxon>Embryophyta</taxon>
        <taxon>Tracheophyta</taxon>
        <taxon>Spermatophyta</taxon>
        <taxon>Magnoliopsida</taxon>
        <taxon>Liliopsida</taxon>
        <taxon>Poales</taxon>
        <taxon>Poaceae</taxon>
        <taxon>BOP clade</taxon>
        <taxon>Oryzoideae</taxon>
        <taxon>Oryzeae</taxon>
        <taxon>Oryzinae</taxon>
        <taxon>Oryza</taxon>
    </lineage>
</organism>
<evidence type="ECO:0000256" key="1">
    <source>
        <dbReference type="SAM" id="MobiDB-lite"/>
    </source>
</evidence>
<protein>
    <recommendedName>
        <fullName evidence="5">DUF4408 domain-containing protein</fullName>
    </recommendedName>
</protein>
<keyword evidence="2" id="KW-1133">Transmembrane helix</keyword>
<feature type="region of interest" description="Disordered" evidence="1">
    <location>
        <begin position="60"/>
        <end position="97"/>
    </location>
</feature>
<dbReference type="HOGENOM" id="CLU_1646442_0_0_1"/>
<reference evidence="3" key="2">
    <citation type="submission" date="2018-05" db="EMBL/GenBank/DDBJ databases">
        <title>OpunRS2 (Oryza punctata Reference Sequence Version 2).</title>
        <authorList>
            <person name="Zhang J."/>
            <person name="Kudrna D."/>
            <person name="Lee S."/>
            <person name="Talag J."/>
            <person name="Welchert J."/>
            <person name="Wing R.A."/>
        </authorList>
    </citation>
    <scope>NUCLEOTIDE SEQUENCE [LARGE SCALE GENOMIC DNA]</scope>
</reference>
<dbReference type="eggNOG" id="ENOG502R3MR">
    <property type="taxonomic scope" value="Eukaryota"/>
</dbReference>
<reference evidence="3" key="1">
    <citation type="submission" date="2015-04" db="UniProtKB">
        <authorList>
            <consortium name="EnsemblPlants"/>
        </authorList>
    </citation>
    <scope>IDENTIFICATION</scope>
</reference>
<dbReference type="Gramene" id="OPUNC03G23010.1">
    <property type="protein sequence ID" value="OPUNC03G23010.1"/>
    <property type="gene ID" value="OPUNC03G23010"/>
</dbReference>
<evidence type="ECO:0000313" key="3">
    <source>
        <dbReference type="EnsemblPlants" id="OPUNC03G23010.1"/>
    </source>
</evidence>
<dbReference type="Proteomes" id="UP000026962">
    <property type="component" value="Chromosome 3"/>
</dbReference>